<dbReference type="Pfam" id="PF20173">
    <property type="entry name" value="ZnF_RZ-type"/>
    <property type="match status" value="1"/>
</dbReference>
<dbReference type="PANTHER" id="PTHR23425:SF8">
    <property type="entry name" value="NUCLEOPORIN AMO1-LIKE"/>
    <property type="match status" value="1"/>
</dbReference>
<name>A0A482VPM6_ASBVE</name>
<proteinExistence type="predicted"/>
<dbReference type="InterPro" id="IPR001841">
    <property type="entry name" value="Znf_RING"/>
</dbReference>
<feature type="domain" description="RZ-type" evidence="9">
    <location>
        <begin position="589"/>
        <end position="658"/>
    </location>
</feature>
<protein>
    <submittedName>
        <fullName evidence="10">SPRR2 domain containing protein</fullName>
    </submittedName>
</protein>
<comment type="caution">
    <text evidence="10">The sequence shown here is derived from an EMBL/GenBank/DDBJ whole genome shotgun (WGS) entry which is preliminary data.</text>
</comment>
<feature type="domain" description="RING-type" evidence="8">
    <location>
        <begin position="312"/>
        <end position="369"/>
    </location>
</feature>
<dbReference type="SUPFAM" id="SSF57850">
    <property type="entry name" value="RING/U-box"/>
    <property type="match status" value="1"/>
</dbReference>
<dbReference type="STRING" id="1661398.A0A482VPM6"/>
<evidence type="ECO:0000256" key="5">
    <source>
        <dbReference type="ARBA" id="ARBA00022833"/>
    </source>
</evidence>
<keyword evidence="2" id="KW-0963">Cytoplasm</keyword>
<keyword evidence="6" id="KW-0391">Immunity</keyword>
<keyword evidence="4 7" id="KW-0863">Zinc-finger</keyword>
<dbReference type="AlphaFoldDB" id="A0A482VPM6"/>
<evidence type="ECO:0000313" key="10">
    <source>
        <dbReference type="EMBL" id="RZC34852.1"/>
    </source>
</evidence>
<sequence>YKCKKPCPKYRKDCTVKTESHLCPKYCYEDCESCIVPVKKARTVCPHFYTVPCNYDVDEIICTKPCMKVLNCGHKCKGKCNEPCGKCEVKVDKIVVKCGHSVKVKCHENPDWKTCNKNCPLKLPCGHPCTTRCNERCTFNCEVMVDCILEAPCGHVITKIRCGLVNAGLKSLGKKMLLKYCNHPCRDQLKCGHTCSGSCGECSQGRIHKRCIEKCGVPLVCGHLCEFPCRQACRPCAVKCPYRCRHSACRKRCGEVCTPCKERCGRNCIHQKCTRFCGEICNVPPCEKPCPKILKCRHQCIGFCGDPCPQKCLVCDKEELTEIFFGFENEDARYVVLEDCGHIFENTGLEQWLHQNEDQISFKTCPLCKVPIKTTQRYSDSIKRAMADVAKVKAKSNGTCQENNKKREELTLRLLRLKLSSGPLIRACKKLEIVFQSIGKRLENVRKGERQPINKHELNAITSKLQILEHIIKICGKNEVYGVNFNTVCFPQIEFVSQILLREEDYITDQEIDDVNFELNRLLRMVEFSQIKNSANFASRFANDDKIRRIVKQIEGSIFSFEKFYDEDEEKLKQLLKDLSKLLATGIGISESEKREIVKAMGFSKGHWFKCPNGHPYLIGECGGAMQQATCNECGAEIGGSNHALLSTNAVATEMDGATYGAWSNAANLANHIPRDFI</sequence>
<dbReference type="InterPro" id="IPR046439">
    <property type="entry name" value="ZF_RZ_dom"/>
</dbReference>
<evidence type="ECO:0000313" key="11">
    <source>
        <dbReference type="Proteomes" id="UP000292052"/>
    </source>
</evidence>
<dbReference type="GO" id="GO:0008270">
    <property type="term" value="F:zinc ion binding"/>
    <property type="evidence" value="ECO:0007669"/>
    <property type="project" value="UniProtKB-KW"/>
</dbReference>
<evidence type="ECO:0000256" key="2">
    <source>
        <dbReference type="ARBA" id="ARBA00022490"/>
    </source>
</evidence>
<evidence type="ECO:0000256" key="7">
    <source>
        <dbReference type="PROSITE-ProRule" id="PRU00175"/>
    </source>
</evidence>
<dbReference type="PROSITE" id="PS51981">
    <property type="entry name" value="ZF_RZ"/>
    <property type="match status" value="1"/>
</dbReference>
<dbReference type="Proteomes" id="UP000292052">
    <property type="component" value="Unassembled WGS sequence"/>
</dbReference>
<evidence type="ECO:0000256" key="4">
    <source>
        <dbReference type="ARBA" id="ARBA00022771"/>
    </source>
</evidence>
<evidence type="ECO:0000259" key="8">
    <source>
        <dbReference type="PROSITE" id="PS50089"/>
    </source>
</evidence>
<evidence type="ECO:0000256" key="3">
    <source>
        <dbReference type="ARBA" id="ARBA00022723"/>
    </source>
</evidence>
<dbReference type="GO" id="GO:0005737">
    <property type="term" value="C:cytoplasm"/>
    <property type="evidence" value="ECO:0007669"/>
    <property type="project" value="UniProtKB-SubCell"/>
</dbReference>
<evidence type="ECO:0000256" key="1">
    <source>
        <dbReference type="ARBA" id="ARBA00004496"/>
    </source>
</evidence>
<organism evidence="10 11">
    <name type="scientific">Asbolus verrucosus</name>
    <name type="common">Desert ironclad beetle</name>
    <dbReference type="NCBI Taxonomy" id="1661398"/>
    <lineage>
        <taxon>Eukaryota</taxon>
        <taxon>Metazoa</taxon>
        <taxon>Ecdysozoa</taxon>
        <taxon>Arthropoda</taxon>
        <taxon>Hexapoda</taxon>
        <taxon>Insecta</taxon>
        <taxon>Pterygota</taxon>
        <taxon>Neoptera</taxon>
        <taxon>Endopterygota</taxon>
        <taxon>Coleoptera</taxon>
        <taxon>Polyphaga</taxon>
        <taxon>Cucujiformia</taxon>
        <taxon>Tenebrionidae</taxon>
        <taxon>Pimeliinae</taxon>
        <taxon>Asbolus</taxon>
    </lineage>
</organism>
<accession>A0A482VPM6</accession>
<dbReference type="OrthoDB" id="2423195at2759"/>
<dbReference type="PROSITE" id="PS50089">
    <property type="entry name" value="ZF_RING_2"/>
    <property type="match status" value="1"/>
</dbReference>
<keyword evidence="11" id="KW-1185">Reference proteome</keyword>
<dbReference type="PANTHER" id="PTHR23425">
    <property type="entry name" value="NUCLEOPORIN AMO1-LIKE"/>
    <property type="match status" value="1"/>
</dbReference>
<evidence type="ECO:0000256" key="6">
    <source>
        <dbReference type="ARBA" id="ARBA00022859"/>
    </source>
</evidence>
<dbReference type="EMBL" id="QDEB01076195">
    <property type="protein sequence ID" value="RZC34852.1"/>
    <property type="molecule type" value="Genomic_DNA"/>
</dbReference>
<reference evidence="10 11" key="1">
    <citation type="submission" date="2017-03" db="EMBL/GenBank/DDBJ databases">
        <title>Genome of the blue death feigning beetle - Asbolus verrucosus.</title>
        <authorList>
            <person name="Rider S.D."/>
        </authorList>
    </citation>
    <scope>NUCLEOTIDE SEQUENCE [LARGE SCALE GENOMIC DNA]</scope>
    <source>
        <strain evidence="10">Butters</strain>
        <tissue evidence="10">Head and leg muscle</tissue>
    </source>
</reference>
<comment type="subcellular location">
    <subcellularLocation>
        <location evidence="1">Cytoplasm</location>
    </subcellularLocation>
</comment>
<feature type="non-terminal residue" evidence="10">
    <location>
        <position position="1"/>
    </location>
</feature>
<keyword evidence="5" id="KW-0862">Zinc</keyword>
<gene>
    <name evidence="10" type="ORF">BDFB_007485</name>
</gene>
<keyword evidence="3" id="KW-0479">Metal-binding</keyword>
<dbReference type="GO" id="GO:0002376">
    <property type="term" value="P:immune system process"/>
    <property type="evidence" value="ECO:0007669"/>
    <property type="project" value="UniProtKB-KW"/>
</dbReference>
<evidence type="ECO:0000259" key="9">
    <source>
        <dbReference type="PROSITE" id="PS51981"/>
    </source>
</evidence>